<evidence type="ECO:0000259" key="2">
    <source>
        <dbReference type="Pfam" id="PF01636"/>
    </source>
</evidence>
<dbReference type="Gene3D" id="3.90.1200.10">
    <property type="match status" value="1"/>
</dbReference>
<dbReference type="EMBL" id="FTNK01000002">
    <property type="protein sequence ID" value="SIQ50973.1"/>
    <property type="molecule type" value="Genomic_DNA"/>
</dbReference>
<feature type="domain" description="Aminoglycoside phosphotransferase" evidence="2">
    <location>
        <begin position="26"/>
        <end position="238"/>
    </location>
</feature>
<evidence type="ECO:0000256" key="1">
    <source>
        <dbReference type="ARBA" id="ARBA00038240"/>
    </source>
</evidence>
<proteinExistence type="inferred from homology"/>
<keyword evidence="4" id="KW-1185">Reference proteome</keyword>
<dbReference type="PANTHER" id="PTHR21064">
    <property type="entry name" value="AMINOGLYCOSIDE PHOSPHOTRANSFERASE DOMAIN-CONTAINING PROTEIN-RELATED"/>
    <property type="match status" value="1"/>
</dbReference>
<name>A0ABY1JNT8_9BACL</name>
<accession>A0ABY1JNT8</accession>
<organism evidence="3 4">
    <name type="scientific">Paenibacillus macquariensis</name>
    <dbReference type="NCBI Taxonomy" id="948756"/>
    <lineage>
        <taxon>Bacteria</taxon>
        <taxon>Bacillati</taxon>
        <taxon>Bacillota</taxon>
        <taxon>Bacilli</taxon>
        <taxon>Bacillales</taxon>
        <taxon>Paenibacillaceae</taxon>
        <taxon>Paenibacillus</taxon>
    </lineage>
</organism>
<dbReference type="RefSeq" id="WP_068581179.1">
    <property type="nucleotide sequence ID" value="NZ_FTNK01000002.1"/>
</dbReference>
<evidence type="ECO:0000313" key="4">
    <source>
        <dbReference type="Proteomes" id="UP000186666"/>
    </source>
</evidence>
<dbReference type="InterPro" id="IPR002575">
    <property type="entry name" value="Aminoglycoside_PTrfase"/>
</dbReference>
<dbReference type="Pfam" id="PF01636">
    <property type="entry name" value="APH"/>
    <property type="match status" value="1"/>
</dbReference>
<dbReference type="InterPro" id="IPR050249">
    <property type="entry name" value="Pseudomonas-type_ThrB"/>
</dbReference>
<gene>
    <name evidence="3" type="ORF">SAMN05421578_102323</name>
</gene>
<evidence type="ECO:0000313" key="3">
    <source>
        <dbReference type="EMBL" id="SIQ50973.1"/>
    </source>
</evidence>
<dbReference type="InterPro" id="IPR011009">
    <property type="entry name" value="Kinase-like_dom_sf"/>
</dbReference>
<comment type="caution">
    <text evidence="3">The sequence shown here is derived from an EMBL/GenBank/DDBJ whole genome shotgun (WGS) entry which is preliminary data.</text>
</comment>
<dbReference type="Proteomes" id="UP000186666">
    <property type="component" value="Unassembled WGS sequence"/>
</dbReference>
<comment type="similarity">
    <text evidence="1">Belongs to the pseudomonas-type ThrB family.</text>
</comment>
<sequence>MMVERSILNQILDLVGNSSKDIHLLGGYFDNVYEIPSEHPIVVKIFNREVDLEEQIISELAWTIYLHEHGVDVAIPIVIKETSYIQHLTDTLFFVAYKKLKGNHVDIHSEVWKEPLFNQWGRAMGAMHSLSKQYKGECKRPVWHEHKIIHMNMDQFDPFIKSKWKNYLHELHSMLQSKDTYGIIHGDLHHHNFLYESGNLTVIDFGDSEYHWYAYDIAIAIYHASQTVKDLDKRRKFAYKFFKSFMEGYLVENSDIKEIVNDIDFFINYRHLYSYVYHSQFLEISKINEQQLQYLDNMRRSIIDQDSYLGIALV</sequence>
<dbReference type="PANTHER" id="PTHR21064:SF6">
    <property type="entry name" value="AMINOGLYCOSIDE PHOSPHOTRANSFERASE DOMAIN-CONTAINING PROTEIN"/>
    <property type="match status" value="1"/>
</dbReference>
<dbReference type="SUPFAM" id="SSF56112">
    <property type="entry name" value="Protein kinase-like (PK-like)"/>
    <property type="match status" value="1"/>
</dbReference>
<protein>
    <submittedName>
        <fullName evidence="3">Phosphotransferase enzyme family protein</fullName>
    </submittedName>
</protein>
<reference evidence="3 4" key="1">
    <citation type="submission" date="2017-01" db="EMBL/GenBank/DDBJ databases">
        <authorList>
            <person name="Varghese N."/>
            <person name="Submissions S."/>
        </authorList>
    </citation>
    <scope>NUCLEOTIDE SEQUENCE [LARGE SCALE GENOMIC DNA]</scope>
    <source>
        <strain evidence="3 4">ATCC 23464</strain>
    </source>
</reference>